<evidence type="ECO:0008006" key="5">
    <source>
        <dbReference type="Google" id="ProtNLM"/>
    </source>
</evidence>
<dbReference type="PANTHER" id="PTHR35007">
    <property type="entry name" value="INTEGRAL MEMBRANE PROTEIN-RELATED"/>
    <property type="match status" value="1"/>
</dbReference>
<reference evidence="3 4" key="1">
    <citation type="submission" date="2021-01" db="EMBL/GenBank/DDBJ databases">
        <title>Whole genome shotgun sequence of Plantactinospora mayteni NBRC 109088.</title>
        <authorList>
            <person name="Komaki H."/>
            <person name="Tamura T."/>
        </authorList>
    </citation>
    <scope>NUCLEOTIDE SEQUENCE [LARGE SCALE GENOMIC DNA]</scope>
    <source>
        <strain evidence="3 4">NBRC 109088</strain>
    </source>
</reference>
<evidence type="ECO:0000256" key="2">
    <source>
        <dbReference type="SAM" id="Phobius"/>
    </source>
</evidence>
<accession>A0ABQ4EYZ7</accession>
<proteinExistence type="predicted"/>
<dbReference type="PANTHER" id="PTHR35007:SF4">
    <property type="entry name" value="CONSERVED TRANSMEMBRANE PROTEIN-RELATED"/>
    <property type="match status" value="1"/>
</dbReference>
<keyword evidence="2" id="KW-0812">Transmembrane</keyword>
<dbReference type="Proteomes" id="UP000621500">
    <property type="component" value="Unassembled WGS sequence"/>
</dbReference>
<evidence type="ECO:0000313" key="4">
    <source>
        <dbReference type="Proteomes" id="UP000621500"/>
    </source>
</evidence>
<organism evidence="3 4">
    <name type="scientific">Plantactinospora mayteni</name>
    <dbReference type="NCBI Taxonomy" id="566021"/>
    <lineage>
        <taxon>Bacteria</taxon>
        <taxon>Bacillati</taxon>
        <taxon>Actinomycetota</taxon>
        <taxon>Actinomycetes</taxon>
        <taxon>Micromonosporales</taxon>
        <taxon>Micromonosporaceae</taxon>
        <taxon>Plantactinospora</taxon>
    </lineage>
</organism>
<feature type="transmembrane region" description="Helical" evidence="2">
    <location>
        <begin position="161"/>
        <end position="181"/>
    </location>
</feature>
<feature type="compositionally biased region" description="Low complexity" evidence="1">
    <location>
        <begin position="300"/>
        <end position="309"/>
    </location>
</feature>
<comment type="caution">
    <text evidence="3">The sequence shown here is derived from an EMBL/GenBank/DDBJ whole genome shotgun (WGS) entry which is preliminary data.</text>
</comment>
<feature type="region of interest" description="Disordered" evidence="1">
    <location>
        <begin position="187"/>
        <end position="211"/>
    </location>
</feature>
<feature type="region of interest" description="Disordered" evidence="1">
    <location>
        <begin position="290"/>
        <end position="309"/>
    </location>
</feature>
<feature type="compositionally biased region" description="Gly residues" evidence="1">
    <location>
        <begin position="290"/>
        <end position="299"/>
    </location>
</feature>
<keyword evidence="4" id="KW-1185">Reference proteome</keyword>
<name>A0ABQ4EYZ7_9ACTN</name>
<gene>
    <name evidence="3" type="ORF">Pma05_64520</name>
</gene>
<keyword evidence="2" id="KW-0472">Membrane</keyword>
<evidence type="ECO:0000256" key="1">
    <source>
        <dbReference type="SAM" id="MobiDB-lite"/>
    </source>
</evidence>
<feature type="compositionally biased region" description="Basic and acidic residues" evidence="1">
    <location>
        <begin position="188"/>
        <end position="201"/>
    </location>
</feature>
<protein>
    <recommendedName>
        <fullName evidence="5">Tight adherence protein B</fullName>
    </recommendedName>
</protein>
<keyword evidence="2" id="KW-1133">Transmembrane helix</keyword>
<feature type="transmembrane region" description="Helical" evidence="2">
    <location>
        <begin position="131"/>
        <end position="149"/>
    </location>
</feature>
<sequence length="309" mass="30334">MAVGAALGGIVGILAGGPVAAFAVAVYTGLAVRGLLRRRASRSAERAHRRQLDALCGLAADLRAGLPPSTVMVAAGGSDRLAGLARAAVRLAEQTGAPLADLVERIEADARAMDRGLAAAEAQAAGARATAWLLAGLPAGGIALGYGIGVDPLEILLHTPIGAACAVGAIVLQLVGLLWAGRLSGAGRADRLDSDGDRADKAGGTTDATDRFGDGLHGLAGEAGRLADEAGEIDGFDSRAGRAGEVDYFGGRAGGAGEVDGFGGRAGKAGEVDEVDDFGGRAGRAGEVDGFGGGVGGSGEFASVATSGR</sequence>
<feature type="transmembrane region" description="Helical" evidence="2">
    <location>
        <begin position="6"/>
        <end position="32"/>
    </location>
</feature>
<evidence type="ECO:0000313" key="3">
    <source>
        <dbReference type="EMBL" id="GIG99879.1"/>
    </source>
</evidence>
<dbReference type="EMBL" id="BONX01000048">
    <property type="protein sequence ID" value="GIG99879.1"/>
    <property type="molecule type" value="Genomic_DNA"/>
</dbReference>